<dbReference type="InterPro" id="IPR050237">
    <property type="entry name" value="ATP-dep_AMP-bd_enzyme"/>
</dbReference>
<dbReference type="EMBL" id="CP048685">
    <property type="protein sequence ID" value="QPJ62696.1"/>
    <property type="molecule type" value="Genomic_DNA"/>
</dbReference>
<accession>A0A7T0BXD9</accession>
<dbReference type="Proteomes" id="UP000594688">
    <property type="component" value="Chromosome"/>
</dbReference>
<reference evidence="2 3" key="1">
    <citation type="submission" date="2020-02" db="EMBL/GenBank/DDBJ databases">
        <title>Genomic and physiological characterization of two novel Nitrospinaceae genera.</title>
        <authorList>
            <person name="Mueller A.J."/>
            <person name="Jung M.-Y."/>
            <person name="Strachan C.R."/>
            <person name="Herbold C.W."/>
            <person name="Kirkegaard R.H."/>
            <person name="Daims H."/>
        </authorList>
    </citation>
    <scope>NUCLEOTIDE SEQUENCE [LARGE SCALE GENOMIC DNA]</scope>
    <source>
        <strain evidence="2">EB</strain>
    </source>
</reference>
<dbReference type="Gene3D" id="3.40.50.12780">
    <property type="entry name" value="N-terminal domain of ligase-like"/>
    <property type="match status" value="1"/>
</dbReference>
<name>A0A7T0BXD9_9BACT</name>
<gene>
    <name evidence="2" type="ORF">G3M70_12745</name>
</gene>
<dbReference type="InterPro" id="IPR042099">
    <property type="entry name" value="ANL_N_sf"/>
</dbReference>
<dbReference type="Pfam" id="PF00501">
    <property type="entry name" value="AMP-binding"/>
    <property type="match status" value="1"/>
</dbReference>
<dbReference type="PROSITE" id="PS00455">
    <property type="entry name" value="AMP_BINDING"/>
    <property type="match status" value="1"/>
</dbReference>
<evidence type="ECO:0000313" key="2">
    <source>
        <dbReference type="EMBL" id="QPJ62696.1"/>
    </source>
</evidence>
<dbReference type="PANTHER" id="PTHR43767:SF1">
    <property type="entry name" value="NONRIBOSOMAL PEPTIDE SYNTHASE PES1 (EUROFUNG)-RELATED"/>
    <property type="match status" value="1"/>
</dbReference>
<dbReference type="InterPro" id="IPR000873">
    <property type="entry name" value="AMP-dep_synth/lig_dom"/>
</dbReference>
<dbReference type="InterPro" id="IPR020845">
    <property type="entry name" value="AMP-binding_CS"/>
</dbReference>
<dbReference type="PANTHER" id="PTHR43767">
    <property type="entry name" value="LONG-CHAIN-FATTY-ACID--COA LIGASE"/>
    <property type="match status" value="1"/>
</dbReference>
<protein>
    <submittedName>
        <fullName evidence="2">AMP-binding protein</fullName>
    </submittedName>
</protein>
<dbReference type="KEGG" id="nli:G3M70_12745"/>
<dbReference type="SUPFAM" id="SSF56801">
    <property type="entry name" value="Acetyl-CoA synthetase-like"/>
    <property type="match status" value="1"/>
</dbReference>
<feature type="domain" description="AMP-dependent synthetase/ligase" evidence="1">
    <location>
        <begin position="13"/>
        <end position="393"/>
    </location>
</feature>
<proteinExistence type="predicted"/>
<dbReference type="AlphaFoldDB" id="A0A7T0BXD9"/>
<sequence length="547" mass="60962">MSSQNIASLLDDLAKSQPDQPAIHFPREGNTTTLTFRELNEDANRLAGGLVRYGFLKGHRVLLMVPPGIDFLSLTFALFRIGAIPVLIDPGLGKKNVLQCIENVRPEGLLGIPLAHAAGLVYRREFKSVKNRVTVGTRWLWGGPTLGKVRKSGRKDFSTEEKHPDDPAAILFTSGSTGPSKGVVYTHSMFFHQTQVLRSLYQIEPGEVDLPTFPLFALFGVALGMTCVIPDMDPTRPAEVHPPNIIKAIEQFKVVNSFGSPALWDTVTRYCQNHKVKLPHLKRILIAGAPVPGTVLERFEGVLEEDAMVYTPYGATETLPVCNIEHRTILKETWEKTTRGFGTCVGKPVPGLTVKIMEVQDGPVADWNDSLELPQGETGEIVVDAPWVTHEYFDLKSQTDHAKIRLDGRILHRMGDIGYLDDEGRIWFLGRKNQRVITEHGTLYTIACEAIFNRHPAVKRSALVGIGSETIRKPVIIAELHDPSLAEDLEKRLTLVSELLEIGAEYDHTRNIQDVLFHKAFPVDIRHNAKISREALANWAEEHVKEC</sequence>
<evidence type="ECO:0000313" key="3">
    <source>
        <dbReference type="Proteomes" id="UP000594688"/>
    </source>
</evidence>
<organism evidence="2 3">
    <name type="scientific">Candidatus Nitronauta litoralis</name>
    <dbReference type="NCBI Taxonomy" id="2705533"/>
    <lineage>
        <taxon>Bacteria</taxon>
        <taxon>Pseudomonadati</taxon>
        <taxon>Nitrospinota/Tectimicrobiota group</taxon>
        <taxon>Nitrospinota</taxon>
        <taxon>Nitrospinia</taxon>
        <taxon>Nitrospinales</taxon>
        <taxon>Nitrospinaceae</taxon>
        <taxon>Candidatus Nitronauta</taxon>
    </lineage>
</organism>
<dbReference type="NCBIfam" id="NF006754">
    <property type="entry name" value="PRK09274.1"/>
    <property type="match status" value="1"/>
</dbReference>
<evidence type="ECO:0000259" key="1">
    <source>
        <dbReference type="Pfam" id="PF00501"/>
    </source>
</evidence>